<dbReference type="GO" id="GO:0042806">
    <property type="term" value="F:fucose binding"/>
    <property type="evidence" value="ECO:0007669"/>
    <property type="project" value="UniProtKB-ARBA"/>
</dbReference>
<keyword evidence="9" id="KW-0732">Signal</keyword>
<evidence type="ECO:0000256" key="9">
    <source>
        <dbReference type="SAM" id="SignalP"/>
    </source>
</evidence>
<name>A0ABD0K2J7_9CAEN</name>
<dbReference type="PANTHER" id="PTHR45713">
    <property type="entry name" value="FTP DOMAIN-CONTAINING PROTEIN"/>
    <property type="match status" value="1"/>
</dbReference>
<accession>A0ABD0K2J7</accession>
<comment type="similarity">
    <text evidence="2">Belongs to the fucolectin family.</text>
</comment>
<comment type="function">
    <text evidence="1">Acts as a defensive agent. Recognizes blood group fucosylated oligosaccharides including A, B, H and Lewis B-type antigens. Does not recognize Lewis A antigen and has low affinity for monovalent haptens.</text>
</comment>
<evidence type="ECO:0000313" key="11">
    <source>
        <dbReference type="EMBL" id="KAK7481459.1"/>
    </source>
</evidence>
<keyword evidence="4" id="KW-0479">Metal-binding</keyword>
<organism evidence="11 12">
    <name type="scientific">Batillaria attramentaria</name>
    <dbReference type="NCBI Taxonomy" id="370345"/>
    <lineage>
        <taxon>Eukaryota</taxon>
        <taxon>Metazoa</taxon>
        <taxon>Spiralia</taxon>
        <taxon>Lophotrochozoa</taxon>
        <taxon>Mollusca</taxon>
        <taxon>Gastropoda</taxon>
        <taxon>Caenogastropoda</taxon>
        <taxon>Sorbeoconcha</taxon>
        <taxon>Cerithioidea</taxon>
        <taxon>Batillariidae</taxon>
        <taxon>Batillaria</taxon>
    </lineage>
</organism>
<dbReference type="SMART" id="SM00607">
    <property type="entry name" value="FTP"/>
    <property type="match status" value="1"/>
</dbReference>
<evidence type="ECO:0000256" key="5">
    <source>
        <dbReference type="ARBA" id="ARBA00022734"/>
    </source>
</evidence>
<dbReference type="Gene3D" id="2.60.120.260">
    <property type="entry name" value="Galactose-binding domain-like"/>
    <property type="match status" value="1"/>
</dbReference>
<protein>
    <recommendedName>
        <fullName evidence="10">Fucolectin tachylectin-4 pentraxin-1 domain-containing protein</fullName>
    </recommendedName>
</protein>
<keyword evidence="7" id="KW-1015">Disulfide bond</keyword>
<dbReference type="GO" id="GO:0001868">
    <property type="term" value="P:regulation of complement activation, lectin pathway"/>
    <property type="evidence" value="ECO:0007669"/>
    <property type="project" value="UniProtKB-ARBA"/>
</dbReference>
<feature type="region of interest" description="Disordered" evidence="8">
    <location>
        <begin position="371"/>
        <end position="392"/>
    </location>
</feature>
<dbReference type="GO" id="GO:0046872">
    <property type="term" value="F:metal ion binding"/>
    <property type="evidence" value="ECO:0007669"/>
    <property type="project" value="UniProtKB-KW"/>
</dbReference>
<evidence type="ECO:0000256" key="6">
    <source>
        <dbReference type="ARBA" id="ARBA00022837"/>
    </source>
</evidence>
<evidence type="ECO:0000313" key="12">
    <source>
        <dbReference type="Proteomes" id="UP001519460"/>
    </source>
</evidence>
<reference evidence="11 12" key="1">
    <citation type="journal article" date="2023" name="Sci. Data">
        <title>Genome assembly of the Korean intertidal mud-creeper Batillaria attramentaria.</title>
        <authorList>
            <person name="Patra A.K."/>
            <person name="Ho P.T."/>
            <person name="Jun S."/>
            <person name="Lee S.J."/>
            <person name="Kim Y."/>
            <person name="Won Y.J."/>
        </authorList>
    </citation>
    <scope>NUCLEOTIDE SEQUENCE [LARGE SCALE GENOMIC DNA]</scope>
    <source>
        <strain evidence="11">Wonlab-2016</strain>
    </source>
</reference>
<dbReference type="Proteomes" id="UP001519460">
    <property type="component" value="Unassembled WGS sequence"/>
</dbReference>
<comment type="subunit">
    <text evidence="3">Homotrimer.</text>
</comment>
<dbReference type="SUPFAM" id="SSF49785">
    <property type="entry name" value="Galactose-binding domain-like"/>
    <property type="match status" value="1"/>
</dbReference>
<proteinExistence type="inferred from homology"/>
<keyword evidence="6" id="KW-0106">Calcium</keyword>
<keyword evidence="5" id="KW-0430">Lectin</keyword>
<evidence type="ECO:0000256" key="8">
    <source>
        <dbReference type="SAM" id="MobiDB-lite"/>
    </source>
</evidence>
<dbReference type="InterPro" id="IPR051941">
    <property type="entry name" value="BG_Antigen-Binding_Lectin"/>
</dbReference>
<feature type="signal peptide" evidence="9">
    <location>
        <begin position="1"/>
        <end position="26"/>
    </location>
</feature>
<dbReference type="EMBL" id="JACVVK020000262">
    <property type="protein sequence ID" value="KAK7481459.1"/>
    <property type="molecule type" value="Genomic_DNA"/>
</dbReference>
<dbReference type="Pfam" id="PF22633">
    <property type="entry name" value="F5_F8_type_C_2"/>
    <property type="match status" value="1"/>
</dbReference>
<feature type="chain" id="PRO_5044817592" description="Fucolectin tachylectin-4 pentraxin-1 domain-containing protein" evidence="9">
    <location>
        <begin position="27"/>
        <end position="518"/>
    </location>
</feature>
<evidence type="ECO:0000256" key="1">
    <source>
        <dbReference type="ARBA" id="ARBA00002219"/>
    </source>
</evidence>
<dbReference type="AlphaFoldDB" id="A0ABD0K2J7"/>
<evidence type="ECO:0000256" key="4">
    <source>
        <dbReference type="ARBA" id="ARBA00022723"/>
    </source>
</evidence>
<sequence>MKVDVNTMLSLPTVRTLVCVAFLVSGVVNEAPWTDNMKEVVYACAGDRVTFGWNSSLISTPQGVTVWWSAQFFNNGTLILLAAKPSDSGRYYVALHDNKEHKTYRRSASLTVFSDNFVREQPVISSRKFEVAFHRHDVKVDGTTQRRLQFSCGTFQTLGNPPVPSVWTTPSGQTMRSTFYIDGFFILYLPIDNWLQSGNYTCRNDPDEPVKHCLDPATPFSASLFVDTVGIRLKALEDQLVEVKTTGAELETLNGEFEDYMDAVLARPEVELDARLAVVEAEAKSRSAAAAARFNSSIAEIQARLTTRDATCLNHLAGLKASDEATLSRIEAASALIAAARSTHEARFQRVEDRFTVGMTTRNVAVKKPTRMSYPAPSSKGGSGRAVDGSRTTDSEQSCALMDYVTDPFWYVDLQDTYHVYAVAITSSDKWRRGTAVMDFFIDLSDEVPTYKNSTTLCTPYAGGLKSEVTDFVVCRPNVRGRYLRVQGHNVELVLCEVEVYPYEEGATFLSVLNPDWK</sequence>
<evidence type="ECO:0000256" key="3">
    <source>
        <dbReference type="ARBA" id="ARBA00011233"/>
    </source>
</evidence>
<dbReference type="InterPro" id="IPR008979">
    <property type="entry name" value="Galactose-bd-like_sf"/>
</dbReference>
<dbReference type="GO" id="GO:0010185">
    <property type="term" value="P:regulation of cellular defense response"/>
    <property type="evidence" value="ECO:0007669"/>
    <property type="project" value="UniProtKB-ARBA"/>
</dbReference>
<evidence type="ECO:0000256" key="2">
    <source>
        <dbReference type="ARBA" id="ARBA00010147"/>
    </source>
</evidence>
<evidence type="ECO:0000259" key="10">
    <source>
        <dbReference type="SMART" id="SM00607"/>
    </source>
</evidence>
<evidence type="ECO:0000256" key="7">
    <source>
        <dbReference type="ARBA" id="ARBA00023157"/>
    </source>
</evidence>
<gene>
    <name evidence="11" type="ORF">BaRGS_00027310</name>
</gene>
<dbReference type="PANTHER" id="PTHR45713:SF6">
    <property type="entry name" value="F5_8 TYPE C DOMAIN-CONTAINING PROTEIN"/>
    <property type="match status" value="1"/>
</dbReference>
<feature type="domain" description="Fucolectin tachylectin-4 pentraxin-1" evidence="10">
    <location>
        <begin position="361"/>
        <end position="504"/>
    </location>
</feature>
<comment type="caution">
    <text evidence="11">The sequence shown here is derived from an EMBL/GenBank/DDBJ whole genome shotgun (WGS) entry which is preliminary data.</text>
</comment>
<keyword evidence="12" id="KW-1185">Reference proteome</keyword>
<dbReference type="InterPro" id="IPR006585">
    <property type="entry name" value="FTP1"/>
</dbReference>